<dbReference type="NCBIfam" id="TIGR00431">
    <property type="entry name" value="TruB"/>
    <property type="match status" value="1"/>
</dbReference>
<dbReference type="HAMAP" id="MF_01080">
    <property type="entry name" value="TruB_bact"/>
    <property type="match status" value="1"/>
</dbReference>
<keyword evidence="3 5" id="KW-0819">tRNA processing</keyword>
<dbReference type="AlphaFoldDB" id="A0A543KQ39"/>
<dbReference type="InterPro" id="IPR020103">
    <property type="entry name" value="PsdUridine_synth_cat_dom_sf"/>
</dbReference>
<dbReference type="Pfam" id="PF09142">
    <property type="entry name" value="TruB_C"/>
    <property type="match status" value="1"/>
</dbReference>
<dbReference type="GO" id="GO:0031119">
    <property type="term" value="P:tRNA pseudouridine synthesis"/>
    <property type="evidence" value="ECO:0007669"/>
    <property type="project" value="UniProtKB-UniRule"/>
</dbReference>
<feature type="active site" description="Nucleophile" evidence="5">
    <location>
        <position position="46"/>
    </location>
</feature>
<evidence type="ECO:0000256" key="2">
    <source>
        <dbReference type="ARBA" id="ARBA00005642"/>
    </source>
</evidence>
<evidence type="ECO:0000259" key="8">
    <source>
        <dbReference type="Pfam" id="PF16198"/>
    </source>
</evidence>
<dbReference type="SUPFAM" id="SSF88697">
    <property type="entry name" value="PUA domain-like"/>
    <property type="match status" value="1"/>
</dbReference>
<dbReference type="CDD" id="cd02573">
    <property type="entry name" value="PseudoU_synth_EcTruB"/>
    <property type="match status" value="1"/>
</dbReference>
<accession>A0A543KQ39</accession>
<dbReference type="PANTHER" id="PTHR13767">
    <property type="entry name" value="TRNA-PSEUDOURIDINE SYNTHASE"/>
    <property type="match status" value="1"/>
</dbReference>
<evidence type="ECO:0000256" key="3">
    <source>
        <dbReference type="ARBA" id="ARBA00022694"/>
    </source>
</evidence>
<dbReference type="EC" id="5.4.99.25" evidence="5"/>
<evidence type="ECO:0000313" key="9">
    <source>
        <dbReference type="EMBL" id="TQM97190.1"/>
    </source>
</evidence>
<comment type="function">
    <text evidence="5">Responsible for synthesis of pseudouridine from uracil-55 in the psi GC loop of transfer RNAs.</text>
</comment>
<comment type="caution">
    <text evidence="9">The sequence shown here is derived from an EMBL/GenBank/DDBJ whole genome shotgun (WGS) entry which is preliminary data.</text>
</comment>
<name>A0A543KQ39_9MICO</name>
<dbReference type="InterPro" id="IPR032819">
    <property type="entry name" value="TruB_C"/>
</dbReference>
<dbReference type="Gene3D" id="3.30.2350.10">
    <property type="entry name" value="Pseudouridine synthase"/>
    <property type="match status" value="1"/>
</dbReference>
<feature type="domain" description="tRNA pseudouridylate synthase B C-terminal" evidence="8">
    <location>
        <begin position="195"/>
        <end position="234"/>
    </location>
</feature>
<dbReference type="OrthoDB" id="9802309at2"/>
<dbReference type="Proteomes" id="UP000315133">
    <property type="component" value="Unassembled WGS sequence"/>
</dbReference>
<reference evidence="9 10" key="1">
    <citation type="submission" date="2019-06" db="EMBL/GenBank/DDBJ databases">
        <title>Sequencing the genomes of 1000 actinobacteria strains.</title>
        <authorList>
            <person name="Klenk H.-P."/>
        </authorList>
    </citation>
    <scope>NUCLEOTIDE SEQUENCE [LARGE SCALE GENOMIC DNA]</scope>
    <source>
        <strain evidence="9 10">DSM 12362</strain>
    </source>
</reference>
<dbReference type="SUPFAM" id="SSF55120">
    <property type="entry name" value="Pseudouridine synthase"/>
    <property type="match status" value="1"/>
</dbReference>
<evidence type="ECO:0000256" key="1">
    <source>
        <dbReference type="ARBA" id="ARBA00000385"/>
    </source>
</evidence>
<dbReference type="GO" id="GO:0160148">
    <property type="term" value="F:tRNA pseudouridine(55) synthase activity"/>
    <property type="evidence" value="ECO:0007669"/>
    <property type="project" value="UniProtKB-EC"/>
</dbReference>
<feature type="domain" description="tRNA pseudouridine synthase II TruB subfamily 2 C-terminal" evidence="7">
    <location>
        <begin position="257"/>
        <end position="312"/>
    </location>
</feature>
<dbReference type="Gene3D" id="2.30.130.10">
    <property type="entry name" value="PUA domain"/>
    <property type="match status" value="1"/>
</dbReference>
<evidence type="ECO:0000256" key="5">
    <source>
        <dbReference type="HAMAP-Rule" id="MF_01080"/>
    </source>
</evidence>
<dbReference type="InterPro" id="IPR015225">
    <property type="entry name" value="tRNA_psdUridine_synth_fam2_C"/>
</dbReference>
<dbReference type="EMBL" id="VFPU01000001">
    <property type="protein sequence ID" value="TQM97190.1"/>
    <property type="molecule type" value="Genomic_DNA"/>
</dbReference>
<proteinExistence type="inferred from homology"/>
<protein>
    <recommendedName>
        <fullName evidence="5">tRNA pseudouridine synthase B</fullName>
        <ecNumber evidence="5">5.4.99.25</ecNumber>
    </recommendedName>
    <alternativeName>
        <fullName evidence="5">tRNA pseudouridine(55) synthase</fullName>
        <shortName evidence="5">Psi55 synthase</shortName>
    </alternativeName>
    <alternativeName>
        <fullName evidence="5">tRNA pseudouridylate synthase</fullName>
    </alternativeName>
    <alternativeName>
        <fullName evidence="5">tRNA-uridine isomerase</fullName>
    </alternativeName>
</protein>
<dbReference type="GO" id="GO:1990481">
    <property type="term" value="P:mRNA pseudouridine synthesis"/>
    <property type="evidence" value="ECO:0007669"/>
    <property type="project" value="TreeGrafter"/>
</dbReference>
<dbReference type="Pfam" id="PF01509">
    <property type="entry name" value="TruB_N"/>
    <property type="match status" value="1"/>
</dbReference>
<keyword evidence="10" id="KW-1185">Reference proteome</keyword>
<organism evidence="9 10">
    <name type="scientific">Ornithinimicrobium humiphilum</name>
    <dbReference type="NCBI Taxonomy" id="125288"/>
    <lineage>
        <taxon>Bacteria</taxon>
        <taxon>Bacillati</taxon>
        <taxon>Actinomycetota</taxon>
        <taxon>Actinomycetes</taxon>
        <taxon>Micrococcales</taxon>
        <taxon>Ornithinimicrobiaceae</taxon>
        <taxon>Ornithinimicrobium</taxon>
    </lineage>
</organism>
<dbReference type="GO" id="GO:0003723">
    <property type="term" value="F:RNA binding"/>
    <property type="evidence" value="ECO:0007669"/>
    <property type="project" value="InterPro"/>
</dbReference>
<dbReference type="Pfam" id="PF16198">
    <property type="entry name" value="TruB_C_2"/>
    <property type="match status" value="1"/>
</dbReference>
<keyword evidence="4 5" id="KW-0413">Isomerase</keyword>
<comment type="catalytic activity">
    <reaction evidence="1 5">
        <text>uridine(55) in tRNA = pseudouridine(55) in tRNA</text>
        <dbReference type="Rhea" id="RHEA:42532"/>
        <dbReference type="Rhea" id="RHEA-COMP:10101"/>
        <dbReference type="Rhea" id="RHEA-COMP:10102"/>
        <dbReference type="ChEBI" id="CHEBI:65314"/>
        <dbReference type="ChEBI" id="CHEBI:65315"/>
        <dbReference type="EC" id="5.4.99.25"/>
    </reaction>
</comment>
<dbReference type="InterPro" id="IPR002501">
    <property type="entry name" value="PsdUridine_synth_N"/>
</dbReference>
<gene>
    <name evidence="5" type="primary">truB</name>
    <name evidence="9" type="ORF">FB476_2094</name>
</gene>
<dbReference type="InterPro" id="IPR014780">
    <property type="entry name" value="tRNA_psdUridine_synth_TruB"/>
</dbReference>
<comment type="similarity">
    <text evidence="2 5">Belongs to the pseudouridine synthase TruB family. Type 1 subfamily.</text>
</comment>
<evidence type="ECO:0000256" key="4">
    <source>
        <dbReference type="ARBA" id="ARBA00023235"/>
    </source>
</evidence>
<evidence type="ECO:0000313" key="10">
    <source>
        <dbReference type="Proteomes" id="UP000315133"/>
    </source>
</evidence>
<dbReference type="RefSeq" id="WP_141818694.1">
    <property type="nucleotide sequence ID" value="NZ_BAAAIL010000002.1"/>
</dbReference>
<dbReference type="PANTHER" id="PTHR13767:SF2">
    <property type="entry name" value="PSEUDOURIDYLATE SYNTHASE TRUB1"/>
    <property type="match status" value="1"/>
</dbReference>
<sequence length="318" mass="32925">MTATDAPVGDGLLVVDKPAGWTSHDVVGRARRLCRTRRVGHAGTLDPMATGVLVLGVNKGTKLLTFLVGHDKGYAATVRLGQSTLTDDAEGEVTGGADASRVTDEQVREAVAGLTGDIAQVPSAVSAIKVDGKRSYARVRSGEDVELAARPVTVSRFDVLAVRRPGEPGPDGEPLPDGVLDLDVEVDVSSGTYVRALARDLGAALGVGGHLTALRRTRVGGLTLDHAVPLEQLDPETGPGPTAYLVDLADAARAALPARELTEEEARALGYGQRVDSGEPGRTGPVAAFGPDGRLVAILDESRRTARPHVVLAPAGAK</sequence>
<feature type="domain" description="Pseudouridine synthase II N-terminal" evidence="6">
    <location>
        <begin position="31"/>
        <end position="194"/>
    </location>
</feature>
<evidence type="ECO:0000259" key="7">
    <source>
        <dbReference type="Pfam" id="PF09142"/>
    </source>
</evidence>
<dbReference type="InterPro" id="IPR036974">
    <property type="entry name" value="PUA_sf"/>
</dbReference>
<dbReference type="InterPro" id="IPR015947">
    <property type="entry name" value="PUA-like_sf"/>
</dbReference>
<evidence type="ECO:0000259" key="6">
    <source>
        <dbReference type="Pfam" id="PF01509"/>
    </source>
</evidence>